<comment type="caution">
    <text evidence="2">The sequence shown here is derived from an EMBL/GenBank/DDBJ whole genome shotgun (WGS) entry which is preliminary data.</text>
</comment>
<gene>
    <name evidence="2" type="primary">Acey_s1162.g3715</name>
    <name evidence="2" type="ORF">Y032_1162g3715</name>
</gene>
<organism evidence="2 3">
    <name type="scientific">Ancylostoma ceylanicum</name>
    <dbReference type="NCBI Taxonomy" id="53326"/>
    <lineage>
        <taxon>Eukaryota</taxon>
        <taxon>Metazoa</taxon>
        <taxon>Ecdysozoa</taxon>
        <taxon>Nematoda</taxon>
        <taxon>Chromadorea</taxon>
        <taxon>Rhabditida</taxon>
        <taxon>Rhabditina</taxon>
        <taxon>Rhabditomorpha</taxon>
        <taxon>Strongyloidea</taxon>
        <taxon>Ancylostomatidae</taxon>
        <taxon>Ancylostomatinae</taxon>
        <taxon>Ancylostoma</taxon>
    </lineage>
</organism>
<reference evidence="3" key="1">
    <citation type="journal article" date="2015" name="Nat. Genet.">
        <title>The genome and transcriptome of the zoonotic hookworm Ancylostoma ceylanicum identify infection-specific gene families.</title>
        <authorList>
            <person name="Schwarz E.M."/>
            <person name="Hu Y."/>
            <person name="Antoshechkin I."/>
            <person name="Miller M.M."/>
            <person name="Sternberg P.W."/>
            <person name="Aroian R.V."/>
        </authorList>
    </citation>
    <scope>NUCLEOTIDE SEQUENCE</scope>
    <source>
        <strain evidence="3">HY135</strain>
    </source>
</reference>
<dbReference type="EMBL" id="JARK01000761">
    <property type="protein sequence ID" value="EYC35070.1"/>
    <property type="molecule type" value="Genomic_DNA"/>
</dbReference>
<evidence type="ECO:0000256" key="1">
    <source>
        <dbReference type="SAM" id="Phobius"/>
    </source>
</evidence>
<keyword evidence="1" id="KW-1133">Transmembrane helix</keyword>
<protein>
    <submittedName>
        <fullName evidence="2">Uncharacterized protein</fullName>
    </submittedName>
</protein>
<feature type="transmembrane region" description="Helical" evidence="1">
    <location>
        <begin position="38"/>
        <end position="60"/>
    </location>
</feature>
<keyword evidence="1" id="KW-0472">Membrane</keyword>
<keyword evidence="1" id="KW-0812">Transmembrane</keyword>
<evidence type="ECO:0000313" key="2">
    <source>
        <dbReference type="EMBL" id="EYC35070.1"/>
    </source>
</evidence>
<dbReference type="AlphaFoldDB" id="A0A016W634"/>
<keyword evidence="3" id="KW-1185">Reference proteome</keyword>
<dbReference type="Proteomes" id="UP000024635">
    <property type="component" value="Unassembled WGS sequence"/>
</dbReference>
<accession>A0A016W634</accession>
<evidence type="ECO:0000313" key="3">
    <source>
        <dbReference type="Proteomes" id="UP000024635"/>
    </source>
</evidence>
<sequence length="77" mass="8749">MWIGIEEKVRQWNLQVLSTDGTGSSGPYLSGYVKSRMLLWRLASCRLPLLLLLISFSLYLLEPTLSSSLVCEIFARQ</sequence>
<proteinExistence type="predicted"/>
<name>A0A016W634_9BILA</name>